<feature type="domain" description="Glycosyl transferase family 1" evidence="2">
    <location>
        <begin position="423"/>
        <end position="583"/>
    </location>
</feature>
<dbReference type="Pfam" id="PF13439">
    <property type="entry name" value="Glyco_transf_4"/>
    <property type="match status" value="1"/>
</dbReference>
<dbReference type="GO" id="GO:0016757">
    <property type="term" value="F:glycosyltransferase activity"/>
    <property type="evidence" value="ECO:0007669"/>
    <property type="project" value="InterPro"/>
</dbReference>
<evidence type="ECO:0000313" key="6">
    <source>
        <dbReference type="Proteomes" id="UP000585721"/>
    </source>
</evidence>
<dbReference type="InterPro" id="IPR029044">
    <property type="entry name" value="Nucleotide-diphossugar_trans"/>
</dbReference>
<keyword evidence="6" id="KW-1185">Reference proteome</keyword>
<dbReference type="EMBL" id="JACHGR010000011">
    <property type="protein sequence ID" value="MBB6056913.1"/>
    <property type="molecule type" value="Genomic_DNA"/>
</dbReference>
<dbReference type="Pfam" id="PF00535">
    <property type="entry name" value="Glycos_transf_2"/>
    <property type="match status" value="1"/>
</dbReference>
<evidence type="ECO:0000259" key="4">
    <source>
        <dbReference type="Pfam" id="PF13439"/>
    </source>
</evidence>
<dbReference type="InterPro" id="IPR028098">
    <property type="entry name" value="Glyco_trans_4-like_N"/>
</dbReference>
<dbReference type="AlphaFoldDB" id="A0A841GST9"/>
<feature type="domain" description="Glycosyltransferase subfamily 4-like N-terminal" evidence="4">
    <location>
        <begin position="276"/>
        <end position="409"/>
    </location>
</feature>
<sequence>MNEDVLISAILIVKNEEQHLAACLDTIKDWVSEIIILDSGSTDDTLKIAERYQAKVYQDSDWQGFGVQRQRAQRLANGTWCLWLDADERVTPELREEIESVIAKPADNTGYSIPRLNWYFGRYIRHCGWYPKPVLRLYPRVLTTYNDSYVHEKVIIPQDMAVKRLKNDLIHYPYKSLRHHVSKSSGYAHDWALAKYQQGKRTTLLAASMHSLLRFCRMYFFQRGLLDGSAGFLLSVISAYYTFLKYAELWVMQRSTPKGSPMTPTIMHVNLAKGFRGGERQTELLIKELAQHGLKQYLVCRDNSPLREHLKGVSNLEFIAANHQLMGHFATHPKIDLIHAHEAKAVHWAWIENRLRGTPYILTRRVPQPVKQNLFNKLCYKQASQAVAISSPIANYLAGLQLTPVTTIPSALAHLPHHPEISKKIRQQYQDKFLIGHAGALVDKHKGQREIIKAAVLLENKVPNIHFIMLGDGPDGEQFREESQHLRNMEWLGFKKNPGDYFAALDLFVFPSRNEGLGSTLLDVMDFRVPIIASDVDGIPDIVKHEETGLLIPVNNADALAEAILRLFNNKPLREGLAITAKEKLDNFTPASMAKRYLALYRSLL</sequence>
<evidence type="ECO:0000259" key="2">
    <source>
        <dbReference type="Pfam" id="PF00534"/>
    </source>
</evidence>
<dbReference type="PANTHER" id="PTHR43630:SF2">
    <property type="entry name" value="GLYCOSYLTRANSFERASE"/>
    <property type="match status" value="1"/>
</dbReference>
<evidence type="ECO:0000313" key="5">
    <source>
        <dbReference type="EMBL" id="MBB6056913.1"/>
    </source>
</evidence>
<dbReference type="InterPro" id="IPR001173">
    <property type="entry name" value="Glyco_trans_2-like"/>
</dbReference>
<dbReference type="Proteomes" id="UP000585721">
    <property type="component" value="Unassembled WGS sequence"/>
</dbReference>
<dbReference type="InterPro" id="IPR001296">
    <property type="entry name" value="Glyco_trans_1"/>
</dbReference>
<dbReference type="SUPFAM" id="SSF53756">
    <property type="entry name" value="UDP-Glycosyltransferase/glycogen phosphorylase"/>
    <property type="match status" value="1"/>
</dbReference>
<comment type="similarity">
    <text evidence="1">Belongs to the glycosyltransferase 2 family. WaaE/KdtX subfamily.</text>
</comment>
<protein>
    <submittedName>
        <fullName evidence="5">Glycosyltransferase involved in cell wall biosynthesis</fullName>
    </submittedName>
</protein>
<gene>
    <name evidence="5" type="ORF">HNR75_002860</name>
</gene>
<proteinExistence type="inferred from homology"/>
<reference evidence="5 6" key="1">
    <citation type="submission" date="2020-08" db="EMBL/GenBank/DDBJ databases">
        <title>Genomic Encyclopedia of Type Strains, Phase IV (KMG-IV): sequencing the most valuable type-strain genomes for metagenomic binning, comparative biology and taxonomic classification.</title>
        <authorList>
            <person name="Goeker M."/>
        </authorList>
    </citation>
    <scope>NUCLEOTIDE SEQUENCE [LARGE SCALE GENOMIC DNA]</scope>
    <source>
        <strain evidence="5 6">DSM 22975</strain>
    </source>
</reference>
<name>A0A841GST9_9GAMM</name>
<feature type="domain" description="Glycosyltransferase 2-like" evidence="3">
    <location>
        <begin position="8"/>
        <end position="128"/>
    </location>
</feature>
<dbReference type="Gene3D" id="3.40.50.2000">
    <property type="entry name" value="Glycogen Phosphorylase B"/>
    <property type="match status" value="2"/>
</dbReference>
<dbReference type="Pfam" id="PF00534">
    <property type="entry name" value="Glycos_transf_1"/>
    <property type="match status" value="1"/>
</dbReference>
<dbReference type="PANTHER" id="PTHR43630">
    <property type="entry name" value="POLY-BETA-1,6-N-ACETYL-D-GLUCOSAMINE SYNTHASE"/>
    <property type="match status" value="1"/>
</dbReference>
<dbReference type="SUPFAM" id="SSF53448">
    <property type="entry name" value="Nucleotide-diphospho-sugar transferases"/>
    <property type="match status" value="1"/>
</dbReference>
<accession>A0A841GST9</accession>
<dbReference type="Gene3D" id="3.90.550.10">
    <property type="entry name" value="Spore Coat Polysaccharide Biosynthesis Protein SpsA, Chain A"/>
    <property type="match status" value="1"/>
</dbReference>
<evidence type="ECO:0000259" key="3">
    <source>
        <dbReference type="Pfam" id="PF00535"/>
    </source>
</evidence>
<comment type="caution">
    <text evidence="5">The sequence shown here is derived from an EMBL/GenBank/DDBJ whole genome shotgun (WGS) entry which is preliminary data.</text>
</comment>
<dbReference type="RefSeq" id="WP_246358969.1">
    <property type="nucleotide sequence ID" value="NZ_JACHGR010000011.1"/>
</dbReference>
<evidence type="ECO:0000256" key="1">
    <source>
        <dbReference type="ARBA" id="ARBA00038494"/>
    </source>
</evidence>
<dbReference type="CDD" id="cd02511">
    <property type="entry name" value="Beta4Glucosyltransferase"/>
    <property type="match status" value="1"/>
</dbReference>
<keyword evidence="5" id="KW-0808">Transferase</keyword>
<organism evidence="5 6">
    <name type="scientific">Tolumonas osonensis</name>
    <dbReference type="NCBI Taxonomy" id="675874"/>
    <lineage>
        <taxon>Bacteria</taxon>
        <taxon>Pseudomonadati</taxon>
        <taxon>Pseudomonadota</taxon>
        <taxon>Gammaproteobacteria</taxon>
        <taxon>Aeromonadales</taxon>
        <taxon>Aeromonadaceae</taxon>
        <taxon>Tolumonas</taxon>
    </lineage>
</organism>
<dbReference type="CDD" id="cd03801">
    <property type="entry name" value="GT4_PimA-like"/>
    <property type="match status" value="1"/>
</dbReference>